<evidence type="ECO:0000256" key="8">
    <source>
        <dbReference type="ARBA" id="ARBA00022848"/>
    </source>
</evidence>
<proteinExistence type="inferred from homology"/>
<comment type="similarity">
    <text evidence="4">Belongs to the cytochrome P450 family.</text>
</comment>
<evidence type="ECO:0000256" key="5">
    <source>
        <dbReference type="ARBA" id="ARBA00022617"/>
    </source>
</evidence>
<dbReference type="SUPFAM" id="SSF48264">
    <property type="entry name" value="Cytochrome P450"/>
    <property type="match status" value="1"/>
</dbReference>
<evidence type="ECO:0000256" key="10">
    <source>
        <dbReference type="ARBA" id="ARBA00023004"/>
    </source>
</evidence>
<organism evidence="13">
    <name type="scientific">Graphocephala atropunctata</name>
    <dbReference type="NCBI Taxonomy" id="36148"/>
    <lineage>
        <taxon>Eukaryota</taxon>
        <taxon>Metazoa</taxon>
        <taxon>Ecdysozoa</taxon>
        <taxon>Arthropoda</taxon>
        <taxon>Hexapoda</taxon>
        <taxon>Insecta</taxon>
        <taxon>Pterygota</taxon>
        <taxon>Neoptera</taxon>
        <taxon>Paraneoptera</taxon>
        <taxon>Hemiptera</taxon>
        <taxon>Auchenorrhyncha</taxon>
        <taxon>Membracoidea</taxon>
        <taxon>Cicadellidae</taxon>
        <taxon>Cicadellinae</taxon>
        <taxon>Cicadellini</taxon>
        <taxon>Graphocephala</taxon>
    </lineage>
</organism>
<keyword evidence="11" id="KW-0503">Monooxygenase</keyword>
<dbReference type="InterPro" id="IPR050476">
    <property type="entry name" value="Insect_CytP450_Detox"/>
</dbReference>
<evidence type="ECO:0000256" key="4">
    <source>
        <dbReference type="ARBA" id="ARBA00010617"/>
    </source>
</evidence>
<keyword evidence="7" id="KW-0256">Endoplasmic reticulum</keyword>
<dbReference type="GO" id="GO:0005789">
    <property type="term" value="C:endoplasmic reticulum membrane"/>
    <property type="evidence" value="ECO:0007669"/>
    <property type="project" value="UniProtKB-SubCell"/>
</dbReference>
<keyword evidence="12" id="KW-0472">Membrane</keyword>
<dbReference type="GO" id="GO:0020037">
    <property type="term" value="F:heme binding"/>
    <property type="evidence" value="ECO:0007669"/>
    <property type="project" value="InterPro"/>
</dbReference>
<dbReference type="GO" id="GO:0005506">
    <property type="term" value="F:iron ion binding"/>
    <property type="evidence" value="ECO:0007669"/>
    <property type="project" value="InterPro"/>
</dbReference>
<keyword evidence="10" id="KW-0408">Iron</keyword>
<evidence type="ECO:0000256" key="11">
    <source>
        <dbReference type="ARBA" id="ARBA00023033"/>
    </source>
</evidence>
<evidence type="ECO:0000256" key="12">
    <source>
        <dbReference type="ARBA" id="ARBA00023136"/>
    </source>
</evidence>
<evidence type="ECO:0000256" key="3">
    <source>
        <dbReference type="ARBA" id="ARBA00004406"/>
    </source>
</evidence>
<keyword evidence="9" id="KW-0560">Oxidoreductase</keyword>
<evidence type="ECO:0000313" key="13">
    <source>
        <dbReference type="EMBL" id="JAT33671.1"/>
    </source>
</evidence>
<keyword evidence="8" id="KW-0492">Microsome</keyword>
<comment type="cofactor">
    <cofactor evidence="1">
        <name>heme</name>
        <dbReference type="ChEBI" id="CHEBI:30413"/>
    </cofactor>
</comment>
<evidence type="ECO:0000256" key="1">
    <source>
        <dbReference type="ARBA" id="ARBA00001971"/>
    </source>
</evidence>
<evidence type="ECO:0000256" key="7">
    <source>
        <dbReference type="ARBA" id="ARBA00022824"/>
    </source>
</evidence>
<evidence type="ECO:0000256" key="6">
    <source>
        <dbReference type="ARBA" id="ARBA00022723"/>
    </source>
</evidence>
<reference evidence="13" key="1">
    <citation type="submission" date="2015-11" db="EMBL/GenBank/DDBJ databases">
        <title>De novo transcriptome assembly of four potential Pierce s Disease insect vectors from Arizona vineyards.</title>
        <authorList>
            <person name="Tassone E.E."/>
        </authorList>
    </citation>
    <scope>NUCLEOTIDE SEQUENCE</scope>
</reference>
<accession>A0A1B6MCK9</accession>
<dbReference type="InterPro" id="IPR001128">
    <property type="entry name" value="Cyt_P450"/>
</dbReference>
<dbReference type="EMBL" id="GEBQ01006306">
    <property type="protein sequence ID" value="JAT33671.1"/>
    <property type="molecule type" value="Transcribed_RNA"/>
</dbReference>
<dbReference type="Gene3D" id="1.10.630.10">
    <property type="entry name" value="Cytochrome P450"/>
    <property type="match status" value="1"/>
</dbReference>
<dbReference type="PANTHER" id="PTHR24292:SF104">
    <property type="entry name" value="CYTOCHROME P450 308A1-RELATED"/>
    <property type="match status" value="1"/>
</dbReference>
<name>A0A1B6MCK9_9HEMI</name>
<keyword evidence="6" id="KW-0479">Metal-binding</keyword>
<feature type="non-terminal residue" evidence="13">
    <location>
        <position position="121"/>
    </location>
</feature>
<gene>
    <name evidence="13" type="ORF">g.50757</name>
</gene>
<evidence type="ECO:0000256" key="9">
    <source>
        <dbReference type="ARBA" id="ARBA00023002"/>
    </source>
</evidence>
<dbReference type="GO" id="GO:0016705">
    <property type="term" value="F:oxidoreductase activity, acting on paired donors, with incorporation or reduction of molecular oxygen"/>
    <property type="evidence" value="ECO:0007669"/>
    <property type="project" value="InterPro"/>
</dbReference>
<evidence type="ECO:0000256" key="2">
    <source>
        <dbReference type="ARBA" id="ARBA00004174"/>
    </source>
</evidence>
<dbReference type="AlphaFoldDB" id="A0A1B6MCK9"/>
<dbReference type="GO" id="GO:0004497">
    <property type="term" value="F:monooxygenase activity"/>
    <property type="evidence" value="ECO:0007669"/>
    <property type="project" value="UniProtKB-KW"/>
</dbReference>
<dbReference type="InterPro" id="IPR036396">
    <property type="entry name" value="Cyt_P450_sf"/>
</dbReference>
<protein>
    <recommendedName>
        <fullName evidence="14">Cytochrome P450</fullName>
    </recommendedName>
</protein>
<keyword evidence="5" id="KW-0349">Heme</keyword>
<sequence length="121" mass="14338">MFDLLSKGNWQNYRNVMVIFFLQNIKTWLGYSFIPQAMQEYAAVVMQQVTETRVKTGIRRNDYVQYYLDRDNTVEDKVFELSSHAISFFIAGMETSTLTAANAMYELAYHQDYQEKLYQEL</sequence>
<dbReference type="Pfam" id="PF00067">
    <property type="entry name" value="p450"/>
    <property type="match status" value="1"/>
</dbReference>
<evidence type="ECO:0008006" key="14">
    <source>
        <dbReference type="Google" id="ProtNLM"/>
    </source>
</evidence>
<dbReference type="PANTHER" id="PTHR24292">
    <property type="entry name" value="CYTOCHROME P450"/>
    <property type="match status" value="1"/>
</dbReference>
<comment type="subcellular location">
    <subcellularLocation>
        <location evidence="3">Endoplasmic reticulum membrane</location>
        <topology evidence="3">Peripheral membrane protein</topology>
    </subcellularLocation>
    <subcellularLocation>
        <location evidence="2">Microsome membrane</location>
        <topology evidence="2">Peripheral membrane protein</topology>
    </subcellularLocation>
</comment>